<evidence type="ECO:0000256" key="11">
    <source>
        <dbReference type="ARBA" id="ARBA00022989"/>
    </source>
</evidence>
<dbReference type="InterPro" id="IPR036097">
    <property type="entry name" value="HisK_dim/P_sf"/>
</dbReference>
<evidence type="ECO:0000256" key="2">
    <source>
        <dbReference type="ARBA" id="ARBA00004651"/>
    </source>
</evidence>
<dbReference type="RefSeq" id="WP_116441302.1">
    <property type="nucleotide sequence ID" value="NZ_BHEO01000002.1"/>
</dbReference>
<dbReference type="InterPro" id="IPR003594">
    <property type="entry name" value="HATPase_dom"/>
</dbReference>
<keyword evidence="19" id="KW-1185">Reference proteome</keyword>
<keyword evidence="13 14" id="KW-0472">Membrane</keyword>
<dbReference type="EMBL" id="SLZV01000018">
    <property type="protein sequence ID" value="TCS66692.1"/>
    <property type="molecule type" value="Genomic_DNA"/>
</dbReference>
<feature type="transmembrane region" description="Helical" evidence="14">
    <location>
        <begin position="211"/>
        <end position="229"/>
    </location>
</feature>
<accession>A0A4R3JMH8</accession>
<evidence type="ECO:0000313" key="18">
    <source>
        <dbReference type="Proteomes" id="UP000294613"/>
    </source>
</evidence>
<feature type="domain" description="Histidine kinase" evidence="15">
    <location>
        <begin position="483"/>
        <end position="681"/>
    </location>
</feature>
<dbReference type="AlphaFoldDB" id="A0A4R3JMH8"/>
<dbReference type="GO" id="GO:0005886">
    <property type="term" value="C:plasma membrane"/>
    <property type="evidence" value="ECO:0007669"/>
    <property type="project" value="UniProtKB-SubCell"/>
</dbReference>
<dbReference type="SUPFAM" id="SSF55874">
    <property type="entry name" value="ATPase domain of HSP90 chaperone/DNA topoisomerase II/histidine kinase"/>
    <property type="match status" value="1"/>
</dbReference>
<gene>
    <name evidence="17" type="ORF">EDD74_11826</name>
    <name evidence="16" type="ORF">FAEUMB_09320</name>
</gene>
<evidence type="ECO:0000256" key="7">
    <source>
        <dbReference type="ARBA" id="ARBA00022692"/>
    </source>
</evidence>
<evidence type="ECO:0000256" key="12">
    <source>
        <dbReference type="ARBA" id="ARBA00023012"/>
    </source>
</evidence>
<evidence type="ECO:0000256" key="1">
    <source>
        <dbReference type="ARBA" id="ARBA00000085"/>
    </source>
</evidence>
<dbReference type="PANTHER" id="PTHR45528">
    <property type="entry name" value="SENSOR HISTIDINE KINASE CPXA"/>
    <property type="match status" value="1"/>
</dbReference>
<organism evidence="17 18">
    <name type="scientific">Faecalimonas umbilicata</name>
    <dbReference type="NCBI Taxonomy" id="1912855"/>
    <lineage>
        <taxon>Bacteria</taxon>
        <taxon>Bacillati</taxon>
        <taxon>Bacillota</taxon>
        <taxon>Clostridia</taxon>
        <taxon>Lachnospirales</taxon>
        <taxon>Lachnospiraceae</taxon>
        <taxon>Faecalimonas</taxon>
    </lineage>
</organism>
<dbReference type="InterPro" id="IPR003661">
    <property type="entry name" value="HisK_dim/P_dom"/>
</dbReference>
<dbReference type="Proteomes" id="UP000294613">
    <property type="component" value="Unassembled WGS sequence"/>
</dbReference>
<dbReference type="InterPro" id="IPR050398">
    <property type="entry name" value="HssS/ArlS-like"/>
</dbReference>
<keyword evidence="11 14" id="KW-1133">Transmembrane helix</keyword>
<keyword evidence="4" id="KW-1003">Cell membrane</keyword>
<feature type="transmembrane region" description="Helical" evidence="14">
    <location>
        <begin position="13"/>
        <end position="34"/>
    </location>
</feature>
<dbReference type="SMART" id="SM00388">
    <property type="entry name" value="HisKA"/>
    <property type="match status" value="1"/>
</dbReference>
<dbReference type="CDD" id="cd00082">
    <property type="entry name" value="HisKA"/>
    <property type="match status" value="1"/>
</dbReference>
<evidence type="ECO:0000256" key="3">
    <source>
        <dbReference type="ARBA" id="ARBA00012438"/>
    </source>
</evidence>
<evidence type="ECO:0000256" key="13">
    <source>
        <dbReference type="ARBA" id="ARBA00023136"/>
    </source>
</evidence>
<dbReference type="FunFam" id="1.10.287.130:FF:000001">
    <property type="entry name" value="Two-component sensor histidine kinase"/>
    <property type="match status" value="1"/>
</dbReference>
<sequence>MATRWKNKCKIKYFLWTLLCIVPAMVILSAYPHIREQSEKESRKYYTTREFAEMLYNGNQVLYEEISGANTRELDPPGNSFREIRPYLQYEVLNKNGKTILKNGESLKQLLAQDHLKKYDWIVQMEYDHLGNAEVTECYGTYAQKMKVRLSEGLYYQYEDQYEDVETAEEMGTPADCTFLYGMTKEQGQAYQSYIGNPFYAVYYRSGMADMIRISIFVLIGAAIFLPFVKKLNTGNERGFQMPVEIIGITVIGLLILWEAVTSLVISTMRGDIQDRLVQLGLSNGDAESMVMAWNLIVWIIYFSLIYWVTGSIRNLISIGWKQAVRERIFLIPFLKKHRAKLEKACSFLKKKWSGLAKRVDIFFRIDLQEQSNKVIFRFVAAQFVIVSLFCMGWFFGIAGVLIYSVVLFRTICKKYYKIKQDYQRMLQATEKIASGNLDMSMEQDFGIFDPVRKQLLQIQSGFKSAVDEEVKSQKMKTELITNVSHDLKTPLTAIITYVNLLKEEGITDEERENYINVLERKSMRLKVLIEDLFEVSKATSKNVKLELAKVDIISLLKQVRLELSERMEKSELDFRWNFQEEKVYLTLDSQKTYRIFENLLINILKYSLEGTRVYIDVSDNEDIVTITMKNISKGELNFNPGDITERFVRGDVSRNTEGSGLGLAIVKSFVELQKGKLTIEVNGDLFVARIEWRRTEMEDIS</sequence>
<keyword evidence="6" id="KW-0808">Transferase</keyword>
<keyword evidence="8" id="KW-0547">Nucleotide-binding</keyword>
<dbReference type="Pfam" id="PF00512">
    <property type="entry name" value="HisKA"/>
    <property type="match status" value="1"/>
</dbReference>
<evidence type="ECO:0000313" key="19">
    <source>
        <dbReference type="Proteomes" id="UP000702954"/>
    </source>
</evidence>
<proteinExistence type="predicted"/>
<evidence type="ECO:0000256" key="6">
    <source>
        <dbReference type="ARBA" id="ARBA00022679"/>
    </source>
</evidence>
<feature type="transmembrane region" description="Helical" evidence="14">
    <location>
        <begin position="249"/>
        <end position="269"/>
    </location>
</feature>
<dbReference type="GO" id="GO:0005524">
    <property type="term" value="F:ATP binding"/>
    <property type="evidence" value="ECO:0007669"/>
    <property type="project" value="UniProtKB-KW"/>
</dbReference>
<evidence type="ECO:0000256" key="9">
    <source>
        <dbReference type="ARBA" id="ARBA00022777"/>
    </source>
</evidence>
<dbReference type="PROSITE" id="PS50109">
    <property type="entry name" value="HIS_KIN"/>
    <property type="match status" value="1"/>
</dbReference>
<evidence type="ECO:0000256" key="4">
    <source>
        <dbReference type="ARBA" id="ARBA00022475"/>
    </source>
</evidence>
<comment type="subcellular location">
    <subcellularLocation>
        <location evidence="2">Cell membrane</location>
        <topology evidence="2">Multi-pass membrane protein</topology>
    </subcellularLocation>
</comment>
<evidence type="ECO:0000256" key="5">
    <source>
        <dbReference type="ARBA" id="ARBA00022553"/>
    </source>
</evidence>
<evidence type="ECO:0000313" key="16">
    <source>
        <dbReference type="EMBL" id="GBU04391.1"/>
    </source>
</evidence>
<dbReference type="Gene3D" id="1.10.287.130">
    <property type="match status" value="1"/>
</dbReference>
<comment type="catalytic activity">
    <reaction evidence="1">
        <text>ATP + protein L-histidine = ADP + protein N-phospho-L-histidine.</text>
        <dbReference type="EC" id="2.7.13.3"/>
    </reaction>
</comment>
<dbReference type="EC" id="2.7.13.3" evidence="3"/>
<dbReference type="SMART" id="SM00387">
    <property type="entry name" value="HATPase_c"/>
    <property type="match status" value="1"/>
</dbReference>
<dbReference type="EMBL" id="BHEO01000002">
    <property type="protein sequence ID" value="GBU04391.1"/>
    <property type="molecule type" value="Genomic_DNA"/>
</dbReference>
<evidence type="ECO:0000256" key="14">
    <source>
        <dbReference type="SAM" id="Phobius"/>
    </source>
</evidence>
<dbReference type="Gene3D" id="3.30.565.10">
    <property type="entry name" value="Histidine kinase-like ATPase, C-terminal domain"/>
    <property type="match status" value="1"/>
</dbReference>
<keyword evidence="9 16" id="KW-0418">Kinase</keyword>
<dbReference type="SUPFAM" id="SSF47384">
    <property type="entry name" value="Homodimeric domain of signal transducing histidine kinase"/>
    <property type="match status" value="1"/>
</dbReference>
<evidence type="ECO:0000256" key="10">
    <source>
        <dbReference type="ARBA" id="ARBA00022840"/>
    </source>
</evidence>
<keyword evidence="7 14" id="KW-0812">Transmembrane</keyword>
<evidence type="ECO:0000256" key="8">
    <source>
        <dbReference type="ARBA" id="ARBA00022741"/>
    </source>
</evidence>
<feature type="transmembrane region" description="Helical" evidence="14">
    <location>
        <begin position="376"/>
        <end position="409"/>
    </location>
</feature>
<keyword evidence="10" id="KW-0067">ATP-binding</keyword>
<feature type="transmembrane region" description="Helical" evidence="14">
    <location>
        <begin position="290"/>
        <end position="309"/>
    </location>
</feature>
<dbReference type="GO" id="GO:0000155">
    <property type="term" value="F:phosphorelay sensor kinase activity"/>
    <property type="evidence" value="ECO:0007669"/>
    <property type="project" value="InterPro"/>
</dbReference>
<reference evidence="17 18" key="2">
    <citation type="submission" date="2019-03" db="EMBL/GenBank/DDBJ databases">
        <title>Genomic Encyclopedia of Type Strains, Phase IV (KMG-IV): sequencing the most valuable type-strain genomes for metagenomic binning, comparative biology and taxonomic classification.</title>
        <authorList>
            <person name="Goeker M."/>
        </authorList>
    </citation>
    <scope>NUCLEOTIDE SEQUENCE [LARGE SCALE GENOMIC DNA]</scope>
    <source>
        <strain evidence="17 18">DSM 103426</strain>
    </source>
</reference>
<keyword evidence="5" id="KW-0597">Phosphoprotein</keyword>
<evidence type="ECO:0000313" key="17">
    <source>
        <dbReference type="EMBL" id="TCS66692.1"/>
    </source>
</evidence>
<name>A0A4R3JMH8_9FIRM</name>
<comment type="caution">
    <text evidence="17">The sequence shown here is derived from an EMBL/GenBank/DDBJ whole genome shotgun (WGS) entry which is preliminary data.</text>
</comment>
<reference evidence="16 19" key="1">
    <citation type="journal article" date="2018" name="Int. J. Syst. Evol. Microbiol.">
        <title>Draft Genome Sequence of Faecalimonas umbilicata JCM 30896T, an Acetate-Producing Bacterium Isolated from Human Feces.</title>
        <authorList>
            <person name="Sakamoto M."/>
            <person name="Ikeyama N."/>
            <person name="Yuki M."/>
            <person name="Ohkuma M."/>
        </authorList>
    </citation>
    <scope>NUCLEOTIDE SEQUENCE [LARGE SCALE GENOMIC DNA]</scope>
    <source>
        <strain evidence="16 19">EGH7</strain>
    </source>
</reference>
<dbReference type="Proteomes" id="UP000702954">
    <property type="component" value="Unassembled WGS sequence"/>
</dbReference>
<evidence type="ECO:0000259" key="15">
    <source>
        <dbReference type="PROSITE" id="PS50109"/>
    </source>
</evidence>
<dbReference type="InterPro" id="IPR005467">
    <property type="entry name" value="His_kinase_dom"/>
</dbReference>
<dbReference type="Pfam" id="PF02518">
    <property type="entry name" value="HATPase_c"/>
    <property type="match status" value="1"/>
</dbReference>
<keyword evidence="12" id="KW-0902">Two-component regulatory system</keyword>
<dbReference type="InterPro" id="IPR036890">
    <property type="entry name" value="HATPase_C_sf"/>
</dbReference>
<protein>
    <recommendedName>
        <fullName evidence="3">histidine kinase</fullName>
        <ecNumber evidence="3">2.7.13.3</ecNumber>
    </recommendedName>
</protein>
<dbReference type="PANTHER" id="PTHR45528:SF1">
    <property type="entry name" value="SENSOR HISTIDINE KINASE CPXA"/>
    <property type="match status" value="1"/>
</dbReference>